<comment type="caution">
    <text evidence="2">The sequence shown here is derived from an EMBL/GenBank/DDBJ whole genome shotgun (WGS) entry which is preliminary data.</text>
</comment>
<dbReference type="InterPro" id="IPR036388">
    <property type="entry name" value="WH-like_DNA-bd_sf"/>
</dbReference>
<sequence>MTQSNAQPLSRVQRQALEFIEMFIAKNGYSPSTRELASAMKYESSSTAHYLLERLERKGYISKEASGPRTIRLLMPIAPSGSDLNNEENRLRKENAILIQQLVVIAEVATEETVKGAARQTLRDIGVEIDK</sequence>
<keyword evidence="3" id="KW-1185">Reference proteome</keyword>
<dbReference type="PANTHER" id="PTHR33516">
    <property type="entry name" value="LEXA REPRESSOR"/>
    <property type="match status" value="1"/>
</dbReference>
<dbReference type="InterPro" id="IPR006199">
    <property type="entry name" value="LexA_DNA-bd_dom"/>
</dbReference>
<dbReference type="InterPro" id="IPR036390">
    <property type="entry name" value="WH_DNA-bd_sf"/>
</dbReference>
<proteinExistence type="predicted"/>
<dbReference type="EMBL" id="JBHSED010000040">
    <property type="protein sequence ID" value="MFC4305774.1"/>
    <property type="molecule type" value="Genomic_DNA"/>
</dbReference>
<evidence type="ECO:0000259" key="1">
    <source>
        <dbReference type="Pfam" id="PF01726"/>
    </source>
</evidence>
<dbReference type="InterPro" id="IPR050077">
    <property type="entry name" value="LexA_repressor"/>
</dbReference>
<dbReference type="Proteomes" id="UP001595755">
    <property type="component" value="Unassembled WGS sequence"/>
</dbReference>
<evidence type="ECO:0000313" key="2">
    <source>
        <dbReference type="EMBL" id="MFC4305774.1"/>
    </source>
</evidence>
<feature type="domain" description="LexA repressor DNA-binding" evidence="1">
    <location>
        <begin position="7"/>
        <end position="70"/>
    </location>
</feature>
<organism evidence="2 3">
    <name type="scientific">Cohnella boryungensis</name>
    <dbReference type="NCBI Taxonomy" id="768479"/>
    <lineage>
        <taxon>Bacteria</taxon>
        <taxon>Bacillati</taxon>
        <taxon>Bacillota</taxon>
        <taxon>Bacilli</taxon>
        <taxon>Bacillales</taxon>
        <taxon>Paenibacillaceae</taxon>
        <taxon>Cohnella</taxon>
    </lineage>
</organism>
<dbReference type="RefSeq" id="WP_204601349.1">
    <property type="nucleotide sequence ID" value="NZ_JBHSED010000040.1"/>
</dbReference>
<reference evidence="3" key="1">
    <citation type="journal article" date="2019" name="Int. J. Syst. Evol. Microbiol.">
        <title>The Global Catalogue of Microorganisms (GCM) 10K type strain sequencing project: providing services to taxonomists for standard genome sequencing and annotation.</title>
        <authorList>
            <consortium name="The Broad Institute Genomics Platform"/>
            <consortium name="The Broad Institute Genome Sequencing Center for Infectious Disease"/>
            <person name="Wu L."/>
            <person name="Ma J."/>
        </authorList>
    </citation>
    <scope>NUCLEOTIDE SEQUENCE [LARGE SCALE GENOMIC DNA]</scope>
    <source>
        <strain evidence="3">CGMCC 4.1641</strain>
    </source>
</reference>
<name>A0ABV8SH93_9BACL</name>
<gene>
    <name evidence="2" type="ORF">ACFO1S_20295</name>
</gene>
<accession>A0ABV8SH93</accession>
<keyword evidence="2" id="KW-0238">DNA-binding</keyword>
<evidence type="ECO:0000313" key="3">
    <source>
        <dbReference type="Proteomes" id="UP001595755"/>
    </source>
</evidence>
<dbReference type="Pfam" id="PF01726">
    <property type="entry name" value="LexA_DNA_bind"/>
    <property type="match status" value="1"/>
</dbReference>
<dbReference type="Gene3D" id="1.10.10.10">
    <property type="entry name" value="Winged helix-like DNA-binding domain superfamily/Winged helix DNA-binding domain"/>
    <property type="match status" value="1"/>
</dbReference>
<protein>
    <submittedName>
        <fullName evidence="2">Winged helix DNA-binding protein</fullName>
    </submittedName>
</protein>
<dbReference type="SUPFAM" id="SSF46785">
    <property type="entry name" value="Winged helix' DNA-binding domain"/>
    <property type="match status" value="1"/>
</dbReference>
<dbReference type="PANTHER" id="PTHR33516:SF2">
    <property type="entry name" value="LEXA REPRESSOR-RELATED"/>
    <property type="match status" value="1"/>
</dbReference>
<dbReference type="GO" id="GO:0003677">
    <property type="term" value="F:DNA binding"/>
    <property type="evidence" value="ECO:0007669"/>
    <property type="project" value="UniProtKB-KW"/>
</dbReference>